<dbReference type="EMBL" id="LSSK01000894">
    <property type="protein sequence ID" value="OMH81456.1"/>
    <property type="molecule type" value="Genomic_DNA"/>
</dbReference>
<dbReference type="PANTHER" id="PTHR11188">
    <property type="entry name" value="ARRESTIN DOMAIN CONTAINING PROTEIN"/>
    <property type="match status" value="1"/>
</dbReference>
<dbReference type="SUPFAM" id="SSF81296">
    <property type="entry name" value="E set domains"/>
    <property type="match status" value="1"/>
</dbReference>
<proteinExistence type="predicted"/>
<reference evidence="3" key="1">
    <citation type="submission" date="2017-01" db="EMBL/GenBank/DDBJ databases">
        <authorList>
            <person name="Wang Y."/>
            <person name="White M."/>
            <person name="Kvist S."/>
            <person name="Moncalvo J.-M."/>
        </authorList>
    </citation>
    <scope>NUCLEOTIDE SEQUENCE [LARGE SCALE GENOMIC DNA]</scope>
    <source>
        <strain evidence="3">COL-18-3</strain>
    </source>
</reference>
<protein>
    <recommendedName>
        <fullName evidence="1">Arrestin-like N-terminal domain-containing protein</fullName>
    </recommendedName>
</protein>
<keyword evidence="3" id="KW-1185">Reference proteome</keyword>
<dbReference type="GO" id="GO:0070086">
    <property type="term" value="P:ubiquitin-dependent endocytosis"/>
    <property type="evidence" value="ECO:0007669"/>
    <property type="project" value="TreeGrafter"/>
</dbReference>
<dbReference type="GO" id="GO:0031625">
    <property type="term" value="F:ubiquitin protein ligase binding"/>
    <property type="evidence" value="ECO:0007669"/>
    <property type="project" value="TreeGrafter"/>
</dbReference>
<dbReference type="InterPro" id="IPR011021">
    <property type="entry name" value="Arrestin-like_N"/>
</dbReference>
<evidence type="ECO:0000313" key="3">
    <source>
        <dbReference type="Proteomes" id="UP000188320"/>
    </source>
</evidence>
<dbReference type="GO" id="GO:0005886">
    <property type="term" value="C:plasma membrane"/>
    <property type="evidence" value="ECO:0007669"/>
    <property type="project" value="TreeGrafter"/>
</dbReference>
<comment type="caution">
    <text evidence="2">The sequence shown here is derived from an EMBL/GenBank/DDBJ whole genome shotgun (WGS) entry which is preliminary data.</text>
</comment>
<dbReference type="GO" id="GO:0005829">
    <property type="term" value="C:cytosol"/>
    <property type="evidence" value="ECO:0007669"/>
    <property type="project" value="TreeGrafter"/>
</dbReference>
<accession>A0A1R1PKH0</accession>
<organism evidence="2 3">
    <name type="scientific">Zancudomyces culisetae</name>
    <name type="common">Gut fungus</name>
    <name type="synonym">Smittium culisetae</name>
    <dbReference type="NCBI Taxonomy" id="1213189"/>
    <lineage>
        <taxon>Eukaryota</taxon>
        <taxon>Fungi</taxon>
        <taxon>Fungi incertae sedis</taxon>
        <taxon>Zoopagomycota</taxon>
        <taxon>Kickxellomycotina</taxon>
        <taxon>Harpellomycetes</taxon>
        <taxon>Harpellales</taxon>
        <taxon>Legeriomycetaceae</taxon>
        <taxon>Zancudomyces</taxon>
    </lineage>
</organism>
<evidence type="ECO:0000313" key="2">
    <source>
        <dbReference type="EMBL" id="OMH81456.1"/>
    </source>
</evidence>
<gene>
    <name evidence="2" type="ORF">AX774_g5087</name>
</gene>
<dbReference type="GO" id="GO:0030674">
    <property type="term" value="F:protein-macromolecule adaptor activity"/>
    <property type="evidence" value="ECO:0007669"/>
    <property type="project" value="TreeGrafter"/>
</dbReference>
<name>A0A1R1PKH0_ZANCU</name>
<dbReference type="PANTHER" id="PTHR11188:SF17">
    <property type="entry name" value="FI21816P1"/>
    <property type="match status" value="1"/>
</dbReference>
<dbReference type="InterPro" id="IPR014756">
    <property type="entry name" value="Ig_E-set"/>
</dbReference>
<dbReference type="Gene3D" id="2.60.40.640">
    <property type="match status" value="1"/>
</dbReference>
<dbReference type="AlphaFoldDB" id="A0A1R1PKH0"/>
<evidence type="ECO:0000259" key="1">
    <source>
        <dbReference type="Pfam" id="PF00339"/>
    </source>
</evidence>
<dbReference type="Pfam" id="PF00339">
    <property type="entry name" value="Arrestin_N"/>
    <property type="match status" value="1"/>
</dbReference>
<dbReference type="InterPro" id="IPR050357">
    <property type="entry name" value="Arrestin_domain-protein"/>
</dbReference>
<dbReference type="Proteomes" id="UP000188320">
    <property type="component" value="Unassembled WGS sequence"/>
</dbReference>
<feature type="domain" description="Arrestin-like N-terminal" evidence="1">
    <location>
        <begin position="17"/>
        <end position="132"/>
    </location>
</feature>
<dbReference type="InterPro" id="IPR014752">
    <property type="entry name" value="Arrestin-like_C"/>
</dbReference>
<sequence length="382" mass="42982">MTLRSKRKDCTIKIITNNDAVYVTGEDKSIHSSITGTVFLDLKKDRDVGSIKIALKKSKCFYWKESIDYLSIDYVVNLKNVTVLSTEIKPELVDGKLPKGQYAFNFIFWIPEDIEPSISAEHGSIEYHLVAHTKAQPCSLYRRVAGILKPSLKTSVPINVCRVSLGSEGDMLNNVVNIFGNYYICSEPGLKISLNIQPNLFSSLGNENGVEATLRMYSDKHLKIENIYAKIVEVLTFRRSKSDPGFCEVRALASGNCKLGPSTNLLDHEKDNFSGTEKGMLDHSTTDRVDVDPHYTESDVLNNNLKSWTLKLPKFETEPLQELSMSHITISHFLIFSTTLKRQDKETELSSTIPVHCVPTWAENVAYSLPKYENSNSDTLIM</sequence>